<evidence type="ECO:0000256" key="1">
    <source>
        <dbReference type="ARBA" id="ARBA00023015"/>
    </source>
</evidence>
<dbReference type="SMART" id="SM00346">
    <property type="entry name" value="HTH_ICLR"/>
    <property type="match status" value="1"/>
</dbReference>
<organism evidence="6 7">
    <name type="scientific">Sphingobium subterraneum</name>
    <dbReference type="NCBI Taxonomy" id="627688"/>
    <lineage>
        <taxon>Bacteria</taxon>
        <taxon>Pseudomonadati</taxon>
        <taxon>Pseudomonadota</taxon>
        <taxon>Alphaproteobacteria</taxon>
        <taxon>Sphingomonadales</taxon>
        <taxon>Sphingomonadaceae</taxon>
        <taxon>Sphingobium</taxon>
    </lineage>
</organism>
<dbReference type="Gene3D" id="1.10.10.10">
    <property type="entry name" value="Winged helix-like DNA-binding domain superfamily/Winged helix DNA-binding domain"/>
    <property type="match status" value="1"/>
</dbReference>
<evidence type="ECO:0000256" key="3">
    <source>
        <dbReference type="ARBA" id="ARBA00023163"/>
    </source>
</evidence>
<proteinExistence type="predicted"/>
<dbReference type="RefSeq" id="WP_221230887.1">
    <property type="nucleotide sequence ID" value="NZ_JACIJP010000001.1"/>
</dbReference>
<dbReference type="Pfam" id="PF01614">
    <property type="entry name" value="IclR_C"/>
    <property type="match status" value="1"/>
</dbReference>
<gene>
    <name evidence="6" type="ORF">FHS92_001062</name>
</gene>
<name>A0A841J444_9SPHN</name>
<reference evidence="6 7" key="1">
    <citation type="submission" date="2020-08" db="EMBL/GenBank/DDBJ databases">
        <title>Genomic Encyclopedia of Type Strains, Phase IV (KMG-IV): sequencing the most valuable type-strain genomes for metagenomic binning, comparative biology and taxonomic classification.</title>
        <authorList>
            <person name="Goeker M."/>
        </authorList>
    </citation>
    <scope>NUCLEOTIDE SEQUENCE [LARGE SCALE GENOMIC DNA]</scope>
    <source>
        <strain evidence="6 7">DSM 102255</strain>
    </source>
</reference>
<dbReference type="SUPFAM" id="SSF55781">
    <property type="entry name" value="GAF domain-like"/>
    <property type="match status" value="1"/>
</dbReference>
<dbReference type="InterPro" id="IPR029016">
    <property type="entry name" value="GAF-like_dom_sf"/>
</dbReference>
<keyword evidence="7" id="KW-1185">Reference proteome</keyword>
<dbReference type="SUPFAM" id="SSF46785">
    <property type="entry name" value="Winged helix' DNA-binding domain"/>
    <property type="match status" value="1"/>
</dbReference>
<dbReference type="GO" id="GO:0003700">
    <property type="term" value="F:DNA-binding transcription factor activity"/>
    <property type="evidence" value="ECO:0007669"/>
    <property type="project" value="TreeGrafter"/>
</dbReference>
<evidence type="ECO:0000313" key="6">
    <source>
        <dbReference type="EMBL" id="MBB6123355.1"/>
    </source>
</evidence>
<dbReference type="Proteomes" id="UP000552700">
    <property type="component" value="Unassembled WGS sequence"/>
</dbReference>
<keyword evidence="1" id="KW-0805">Transcription regulation</keyword>
<dbReference type="AlphaFoldDB" id="A0A841J444"/>
<dbReference type="EMBL" id="JACIJP010000001">
    <property type="protein sequence ID" value="MBB6123355.1"/>
    <property type="molecule type" value="Genomic_DNA"/>
</dbReference>
<evidence type="ECO:0000259" key="5">
    <source>
        <dbReference type="PROSITE" id="PS51078"/>
    </source>
</evidence>
<dbReference type="Gene3D" id="3.30.450.40">
    <property type="match status" value="1"/>
</dbReference>
<sequence>MPEIQLPFPTKEPLLRQWNEILQCRIVYRMGGMTLRCRCSRLRRDRIGRRGRLSKVFEKLIELPTDREAHGDRQFVTALARGLEVLRAFEPGDGLLGNQELAERTRLPKPTISRLTHTLTMLGYLEYSSRHEKYALGTPVLALGYAFLNNIGIRKTAKPHMQELADIAGASVALGNRDRLQMTYLELAHGSATVSLRLDVGARIPIQKSALGMAFLFGLPEKERDFLLSGIQRAEGANWQNVKKQINIAFKELEKNGFCVSLGTFERTINGVGAPLVSGNGATVYALNCSGPAFQLTEERIREEIGPRLVHTVANITAELLHHPASY</sequence>
<feature type="domain" description="HTH iclR-type" evidence="4">
    <location>
        <begin position="76"/>
        <end position="138"/>
    </location>
</feature>
<evidence type="ECO:0000259" key="4">
    <source>
        <dbReference type="PROSITE" id="PS51077"/>
    </source>
</evidence>
<dbReference type="Pfam" id="PF09339">
    <property type="entry name" value="HTH_IclR"/>
    <property type="match status" value="1"/>
</dbReference>
<dbReference type="PANTHER" id="PTHR30136:SF33">
    <property type="entry name" value="TRANSCRIPTIONAL REGULATORY PROTEIN"/>
    <property type="match status" value="1"/>
</dbReference>
<dbReference type="GO" id="GO:0045892">
    <property type="term" value="P:negative regulation of DNA-templated transcription"/>
    <property type="evidence" value="ECO:0007669"/>
    <property type="project" value="TreeGrafter"/>
</dbReference>
<dbReference type="InterPro" id="IPR050707">
    <property type="entry name" value="HTH_MetabolicPath_Reg"/>
</dbReference>
<evidence type="ECO:0000256" key="2">
    <source>
        <dbReference type="ARBA" id="ARBA00023125"/>
    </source>
</evidence>
<dbReference type="InterPro" id="IPR036390">
    <property type="entry name" value="WH_DNA-bd_sf"/>
</dbReference>
<dbReference type="PROSITE" id="PS51078">
    <property type="entry name" value="ICLR_ED"/>
    <property type="match status" value="1"/>
</dbReference>
<protein>
    <submittedName>
        <fullName evidence="6">DNA-binding IclR family transcriptional regulator</fullName>
    </submittedName>
</protein>
<evidence type="ECO:0000313" key="7">
    <source>
        <dbReference type="Proteomes" id="UP000552700"/>
    </source>
</evidence>
<comment type="caution">
    <text evidence="6">The sequence shown here is derived from an EMBL/GenBank/DDBJ whole genome shotgun (WGS) entry which is preliminary data.</text>
</comment>
<keyword evidence="3" id="KW-0804">Transcription</keyword>
<feature type="domain" description="IclR-ED" evidence="5">
    <location>
        <begin position="139"/>
        <end position="322"/>
    </location>
</feature>
<dbReference type="PROSITE" id="PS51077">
    <property type="entry name" value="HTH_ICLR"/>
    <property type="match status" value="1"/>
</dbReference>
<accession>A0A841J444</accession>
<dbReference type="PANTHER" id="PTHR30136">
    <property type="entry name" value="HELIX-TURN-HELIX TRANSCRIPTIONAL REGULATOR, ICLR FAMILY"/>
    <property type="match status" value="1"/>
</dbReference>
<dbReference type="InterPro" id="IPR005471">
    <property type="entry name" value="Tscrpt_reg_IclR_N"/>
</dbReference>
<dbReference type="InterPro" id="IPR014757">
    <property type="entry name" value="Tscrpt_reg_IclR_C"/>
</dbReference>
<dbReference type="GO" id="GO:0003677">
    <property type="term" value="F:DNA binding"/>
    <property type="evidence" value="ECO:0007669"/>
    <property type="project" value="UniProtKB-KW"/>
</dbReference>
<keyword evidence="2 6" id="KW-0238">DNA-binding</keyword>
<dbReference type="InterPro" id="IPR036388">
    <property type="entry name" value="WH-like_DNA-bd_sf"/>
</dbReference>